<reference evidence="1 2" key="1">
    <citation type="submission" date="2019-07" db="EMBL/GenBank/DDBJ databases">
        <title>Whole genome shotgun sequence of Aeromicrobium flavum NBRC 107625.</title>
        <authorList>
            <person name="Hosoyama A."/>
            <person name="Uohara A."/>
            <person name="Ohji S."/>
            <person name="Ichikawa N."/>
        </authorList>
    </citation>
    <scope>NUCLEOTIDE SEQUENCE [LARGE SCALE GENOMIC DNA]</scope>
    <source>
        <strain evidence="1 2">NBRC 107625</strain>
    </source>
</reference>
<evidence type="ECO:0000313" key="1">
    <source>
        <dbReference type="EMBL" id="GEO88233.1"/>
    </source>
</evidence>
<gene>
    <name evidence="1" type="ORF">AFL01nite_05600</name>
</gene>
<keyword evidence="2" id="KW-1185">Reference proteome</keyword>
<evidence type="ECO:0008006" key="3">
    <source>
        <dbReference type="Google" id="ProtNLM"/>
    </source>
</evidence>
<dbReference type="EMBL" id="BJZQ01000001">
    <property type="protein sequence ID" value="GEO88233.1"/>
    <property type="molecule type" value="Genomic_DNA"/>
</dbReference>
<evidence type="ECO:0000313" key="2">
    <source>
        <dbReference type="Proteomes" id="UP000321769"/>
    </source>
</evidence>
<dbReference type="InterPro" id="IPR054817">
    <property type="entry name" value="Glycosyl_F510_1955-like"/>
</dbReference>
<name>A0A512HRZ3_9ACTN</name>
<dbReference type="NCBIfam" id="NF045728">
    <property type="entry name" value="glycosyl_F510_1955"/>
    <property type="match status" value="1"/>
</dbReference>
<dbReference type="Gene3D" id="2.130.10.10">
    <property type="entry name" value="YVTN repeat-like/Quinoprotein amine dehydrogenase"/>
    <property type="match status" value="1"/>
</dbReference>
<dbReference type="AlphaFoldDB" id="A0A512HRZ3"/>
<dbReference type="CDD" id="cd15482">
    <property type="entry name" value="Sialidase_non-viral"/>
    <property type="match status" value="1"/>
</dbReference>
<comment type="caution">
    <text evidence="1">The sequence shown here is derived from an EMBL/GenBank/DDBJ whole genome shotgun (WGS) entry which is preliminary data.</text>
</comment>
<dbReference type="InterPro" id="IPR015943">
    <property type="entry name" value="WD40/YVTN_repeat-like_dom_sf"/>
</dbReference>
<sequence length="242" mass="25347">MGHVHGMGIDPADGTLFVASHLGLFTVEEGSPPRRVGEAWHDLMGFSVIGPGHFVASGHPDLASDLPTHLGLMESIDAGKTWRQVSLAGKADFHALDGTDSRLAGYNSVSGQLLLTSDRTNWITIDERPVIDVATDLDSTDLFVTTPSGGLIRYPASDGARARTVVAPSLAYIDGGQDGLVVGIAATGRVHVSRDGGESWRAGGALPDSPEALEVTPDRWYAAAGDAVFESTTSGATWSRLT</sequence>
<accession>A0A512HRZ3</accession>
<dbReference type="SUPFAM" id="SSF110296">
    <property type="entry name" value="Oligoxyloglucan reducing end-specific cellobiohydrolase"/>
    <property type="match status" value="1"/>
</dbReference>
<proteinExistence type="predicted"/>
<dbReference type="Proteomes" id="UP000321769">
    <property type="component" value="Unassembled WGS sequence"/>
</dbReference>
<organism evidence="1 2">
    <name type="scientific">Aeromicrobium flavum</name>
    <dbReference type="NCBI Taxonomy" id="416568"/>
    <lineage>
        <taxon>Bacteria</taxon>
        <taxon>Bacillati</taxon>
        <taxon>Actinomycetota</taxon>
        <taxon>Actinomycetes</taxon>
        <taxon>Propionibacteriales</taxon>
        <taxon>Nocardioidaceae</taxon>
        <taxon>Aeromicrobium</taxon>
    </lineage>
</organism>
<protein>
    <recommendedName>
        <fullName evidence="3">Photosynthesis system II assembly factor Ycf48/Hcf136-like domain-containing protein</fullName>
    </recommendedName>
</protein>